<dbReference type="PANTHER" id="PTHR43201">
    <property type="entry name" value="ACYL-COA SYNTHETASE"/>
    <property type="match status" value="1"/>
</dbReference>
<dbReference type="InterPro" id="IPR045851">
    <property type="entry name" value="AMP-bd_C_sf"/>
</dbReference>
<feature type="domain" description="AMP-dependent synthetase/ligase" evidence="3">
    <location>
        <begin position="54"/>
        <end position="200"/>
    </location>
</feature>
<comment type="caution">
    <text evidence="5">The sequence shown here is derived from an EMBL/GenBank/DDBJ whole genome shotgun (WGS) entry which is preliminary data.</text>
</comment>
<proteinExistence type="inferred from homology"/>
<gene>
    <name evidence="5" type="ORF">GM51_0850</name>
</gene>
<dbReference type="InterPro" id="IPR000873">
    <property type="entry name" value="AMP-dep_synth/lig_dom"/>
</dbReference>
<evidence type="ECO:0000259" key="3">
    <source>
        <dbReference type="Pfam" id="PF00501"/>
    </source>
</evidence>
<reference evidence="5" key="1">
    <citation type="submission" date="2014-06" db="EMBL/GenBank/DDBJ databases">
        <title>Key roles for freshwater Actinobacteria revealed by deep metagenomic sequencing.</title>
        <authorList>
            <person name="Ghai R."/>
            <person name="Mizuno C.M."/>
            <person name="Picazo A."/>
            <person name="Camacho A."/>
            <person name="Rodriguez-Valera F."/>
        </authorList>
    </citation>
    <scope>NUCLEOTIDE SEQUENCE</scope>
</reference>
<dbReference type="InterPro" id="IPR025110">
    <property type="entry name" value="AMP-bd_C"/>
</dbReference>
<dbReference type="GO" id="GO:0031956">
    <property type="term" value="F:medium-chain fatty acid-CoA ligase activity"/>
    <property type="evidence" value="ECO:0007669"/>
    <property type="project" value="TreeGrafter"/>
</dbReference>
<dbReference type="PANTHER" id="PTHR43201:SF5">
    <property type="entry name" value="MEDIUM-CHAIN ACYL-COA LIGASE ACSF2, MITOCHONDRIAL"/>
    <property type="match status" value="1"/>
</dbReference>
<dbReference type="InterPro" id="IPR020845">
    <property type="entry name" value="AMP-binding_CS"/>
</dbReference>
<evidence type="ECO:0000313" key="5">
    <source>
        <dbReference type="EMBL" id="KGA21732.1"/>
    </source>
</evidence>
<dbReference type="PROSITE" id="PS00455">
    <property type="entry name" value="AMP_BINDING"/>
    <property type="match status" value="1"/>
</dbReference>
<dbReference type="Gene3D" id="3.30.300.30">
    <property type="match status" value="1"/>
</dbReference>
<dbReference type="GO" id="GO:0006631">
    <property type="term" value="P:fatty acid metabolic process"/>
    <property type="evidence" value="ECO:0007669"/>
    <property type="project" value="TreeGrafter"/>
</dbReference>
<name>A0A094QE62_9ZZZZ</name>
<evidence type="ECO:0000256" key="1">
    <source>
        <dbReference type="ARBA" id="ARBA00006432"/>
    </source>
</evidence>
<evidence type="ECO:0000256" key="2">
    <source>
        <dbReference type="ARBA" id="ARBA00022598"/>
    </source>
</evidence>
<dbReference type="Pfam" id="PF13193">
    <property type="entry name" value="AMP-binding_C"/>
    <property type="match status" value="1"/>
</dbReference>
<keyword evidence="2" id="KW-0436">Ligase</keyword>
<organism evidence="5">
    <name type="scientific">freshwater metagenome</name>
    <dbReference type="NCBI Taxonomy" id="449393"/>
    <lineage>
        <taxon>unclassified sequences</taxon>
        <taxon>metagenomes</taxon>
        <taxon>ecological metagenomes</taxon>
    </lineage>
</organism>
<dbReference type="AlphaFoldDB" id="A0A094QE62"/>
<accession>A0A094QE62</accession>
<protein>
    <recommendedName>
        <fullName evidence="6">AMP-dependent synthetase/ligase domain-containing protein</fullName>
    </recommendedName>
</protein>
<feature type="domain" description="AMP-binding enzyme C-terminal" evidence="4">
    <location>
        <begin position="277"/>
        <end position="351"/>
    </location>
</feature>
<sequence>MANSQLFVDRLSRAWDNDDAVFPLDQRLPLAARQLILNVVKPTIMATIDGDTRVDGVPVEPGDAVVVATSGTSGVAKAAVLTMSAVEASARATTERLNVSLRDTWLACLPPSHVGGLSVITRSLIMGTSLIPVPSFSPDSYEEAAKSGATLVSLVSTALQRIDPSLFRTIVLGGSRQASQLPANCLTTYGLTETGSGVVYNGKALRGVELEIRDSIVYIKAPMLLRAYRDGSVPLDSKGWFCTGDRGSISDDGVLQIEGRDSDLIISGGENIWPENVEDALRDFPDVADLCVAGVPDPEWGHAVHVWLVTTSTDTPSLDAVRAHVKQTLPAHCAPRQLHIVSEIPRTALGKPQRSSLVESLKKS</sequence>
<dbReference type="SUPFAM" id="SSF56801">
    <property type="entry name" value="Acetyl-CoA synthetase-like"/>
    <property type="match status" value="1"/>
</dbReference>
<evidence type="ECO:0000259" key="4">
    <source>
        <dbReference type="Pfam" id="PF13193"/>
    </source>
</evidence>
<dbReference type="InterPro" id="IPR042099">
    <property type="entry name" value="ANL_N_sf"/>
</dbReference>
<comment type="similarity">
    <text evidence="1">Belongs to the ATP-dependent AMP-binding enzyme family.</text>
</comment>
<evidence type="ECO:0008006" key="6">
    <source>
        <dbReference type="Google" id="ProtNLM"/>
    </source>
</evidence>
<dbReference type="Pfam" id="PF00501">
    <property type="entry name" value="AMP-binding"/>
    <property type="match status" value="1"/>
</dbReference>
<dbReference type="Gene3D" id="3.40.50.12780">
    <property type="entry name" value="N-terminal domain of ligase-like"/>
    <property type="match status" value="1"/>
</dbReference>
<dbReference type="EMBL" id="JNSL01000002">
    <property type="protein sequence ID" value="KGA21732.1"/>
    <property type="molecule type" value="Genomic_DNA"/>
</dbReference>